<comment type="catalytic activity">
    <reaction evidence="1 18">
        <text>7-phospho-2-dehydro-3-deoxy-D-arabino-heptonate = 3-dehydroquinate + phosphate</text>
        <dbReference type="Rhea" id="RHEA:21968"/>
        <dbReference type="ChEBI" id="CHEBI:32364"/>
        <dbReference type="ChEBI" id="CHEBI:43474"/>
        <dbReference type="ChEBI" id="CHEBI:58394"/>
        <dbReference type="EC" id="4.2.3.4"/>
    </reaction>
</comment>
<evidence type="ECO:0000256" key="17">
    <source>
        <dbReference type="ARBA" id="ARBA00023285"/>
    </source>
</evidence>
<evidence type="ECO:0000256" key="13">
    <source>
        <dbReference type="ARBA" id="ARBA00022833"/>
    </source>
</evidence>
<keyword evidence="12 18" id="KW-0547">Nucleotide-binding</keyword>
<evidence type="ECO:0000256" key="12">
    <source>
        <dbReference type="ARBA" id="ARBA00022741"/>
    </source>
</evidence>
<evidence type="ECO:0000256" key="16">
    <source>
        <dbReference type="ARBA" id="ARBA00023239"/>
    </source>
</evidence>
<comment type="function">
    <text evidence="3 18">Catalyzes the conversion of 3-deoxy-D-arabino-heptulosonate 7-phosphate (DAHP) to dehydroquinate (DHQ).</text>
</comment>
<keyword evidence="16 18" id="KW-0456">Lyase</keyword>
<evidence type="ECO:0000256" key="8">
    <source>
        <dbReference type="ARBA" id="ARBA00017684"/>
    </source>
</evidence>
<evidence type="ECO:0000313" key="21">
    <source>
        <dbReference type="EMBL" id="MFC6670215.1"/>
    </source>
</evidence>
<reference evidence="22" key="1">
    <citation type="journal article" date="2019" name="Int. J. Syst. Evol. Microbiol.">
        <title>The Global Catalogue of Microorganisms (GCM) 10K type strain sequencing project: providing services to taxonomists for standard genome sequencing and annotation.</title>
        <authorList>
            <consortium name="The Broad Institute Genomics Platform"/>
            <consortium name="The Broad Institute Genome Sequencing Center for Infectious Disease"/>
            <person name="Wu L."/>
            <person name="Ma J."/>
        </authorList>
    </citation>
    <scope>NUCLEOTIDE SEQUENCE [LARGE SCALE GENOMIC DNA]</scope>
    <source>
        <strain evidence="22">NBRC 111756</strain>
    </source>
</reference>
<evidence type="ECO:0000256" key="14">
    <source>
        <dbReference type="ARBA" id="ARBA00023027"/>
    </source>
</evidence>
<dbReference type="EC" id="4.2.3.4" evidence="7 18"/>
<dbReference type="PANTHER" id="PTHR43622:SF7">
    <property type="entry name" value="3-DEHYDROQUINATE SYNTHASE, CHLOROPLASTIC"/>
    <property type="match status" value="1"/>
</dbReference>
<dbReference type="CDD" id="cd08195">
    <property type="entry name" value="DHQS"/>
    <property type="match status" value="1"/>
</dbReference>
<keyword evidence="9 18" id="KW-0963">Cytoplasm</keyword>
<feature type="binding site" evidence="18">
    <location>
        <position position="261"/>
    </location>
    <ligand>
        <name>Zn(2+)</name>
        <dbReference type="ChEBI" id="CHEBI:29105"/>
    </ligand>
</feature>
<dbReference type="EMBL" id="JBHSWE010000001">
    <property type="protein sequence ID" value="MFC6670215.1"/>
    <property type="molecule type" value="Genomic_DNA"/>
</dbReference>
<dbReference type="PIRSF" id="PIRSF001455">
    <property type="entry name" value="DHQ_synth"/>
    <property type="match status" value="1"/>
</dbReference>
<dbReference type="SUPFAM" id="SSF56796">
    <property type="entry name" value="Dehydroquinate synthase-like"/>
    <property type="match status" value="1"/>
</dbReference>
<protein>
    <recommendedName>
        <fullName evidence="8 18">3-dehydroquinate synthase</fullName>
        <shortName evidence="18">DHQS</shortName>
        <ecNumber evidence="7 18">4.2.3.4</ecNumber>
    </recommendedName>
</protein>
<dbReference type="Proteomes" id="UP001596422">
    <property type="component" value="Unassembled WGS sequence"/>
</dbReference>
<comment type="caution">
    <text evidence="18">Lacks conserved residue(s) required for the propagation of feature annotation.</text>
</comment>
<feature type="domain" description="3-dehydroquinate synthase C-terminal" evidence="20">
    <location>
        <begin position="178"/>
        <end position="322"/>
    </location>
</feature>
<dbReference type="RefSeq" id="WP_379908721.1">
    <property type="nucleotide sequence ID" value="NZ_JBHSWE010000001.1"/>
</dbReference>
<feature type="binding site" evidence="18">
    <location>
        <begin position="126"/>
        <end position="127"/>
    </location>
    <ligand>
        <name>NAD(+)</name>
        <dbReference type="ChEBI" id="CHEBI:57540"/>
    </ligand>
</feature>
<evidence type="ECO:0000259" key="19">
    <source>
        <dbReference type="Pfam" id="PF01761"/>
    </source>
</evidence>
<dbReference type="InterPro" id="IPR050071">
    <property type="entry name" value="Dehydroquinate_synthase"/>
</dbReference>
<evidence type="ECO:0000256" key="5">
    <source>
        <dbReference type="ARBA" id="ARBA00004661"/>
    </source>
</evidence>
<keyword evidence="13 18" id="KW-0862">Zinc</keyword>
<evidence type="ECO:0000256" key="18">
    <source>
        <dbReference type="HAMAP-Rule" id="MF_00110"/>
    </source>
</evidence>
<comment type="cofactor">
    <cofactor evidence="2 18">
        <name>NAD(+)</name>
        <dbReference type="ChEBI" id="CHEBI:57540"/>
    </cofactor>
</comment>
<proteinExistence type="inferred from homology"/>
<accession>A0ABW1ZYD0</accession>
<evidence type="ECO:0000259" key="20">
    <source>
        <dbReference type="Pfam" id="PF24621"/>
    </source>
</evidence>
<dbReference type="NCBIfam" id="TIGR01357">
    <property type="entry name" value="aroB"/>
    <property type="match status" value="1"/>
</dbReference>
<feature type="domain" description="3-dehydroquinate synthase N-terminal" evidence="19">
    <location>
        <begin position="64"/>
        <end position="176"/>
    </location>
</feature>
<comment type="similarity">
    <text evidence="6 18">Belongs to the sugar phosphate cyclases superfamily. Dehydroquinate synthase family.</text>
</comment>
<feature type="binding site" evidence="18">
    <location>
        <begin position="102"/>
        <end position="106"/>
    </location>
    <ligand>
        <name>NAD(+)</name>
        <dbReference type="ChEBI" id="CHEBI:57540"/>
    </ligand>
</feature>
<evidence type="ECO:0000256" key="9">
    <source>
        <dbReference type="ARBA" id="ARBA00022490"/>
    </source>
</evidence>
<dbReference type="PANTHER" id="PTHR43622">
    <property type="entry name" value="3-DEHYDROQUINATE SYNTHASE"/>
    <property type="match status" value="1"/>
</dbReference>
<comment type="pathway">
    <text evidence="5 18">Metabolic intermediate biosynthesis; chorismate biosynthesis; chorismate from D-erythrose 4-phosphate and phosphoenolpyruvate: step 2/7.</text>
</comment>
<dbReference type="Gene3D" id="1.20.1090.10">
    <property type="entry name" value="Dehydroquinate synthase-like - alpha domain"/>
    <property type="match status" value="1"/>
</dbReference>
<dbReference type="GO" id="GO:0003856">
    <property type="term" value="F:3-dehydroquinate synthase activity"/>
    <property type="evidence" value="ECO:0007669"/>
    <property type="project" value="UniProtKB-EC"/>
</dbReference>
<evidence type="ECO:0000313" key="22">
    <source>
        <dbReference type="Proteomes" id="UP001596422"/>
    </source>
</evidence>
<name>A0ABW1ZYD0_9GAMM</name>
<evidence type="ECO:0000256" key="11">
    <source>
        <dbReference type="ARBA" id="ARBA00022723"/>
    </source>
</evidence>
<feature type="binding site" evidence="18">
    <location>
        <position position="244"/>
    </location>
    <ligand>
        <name>Zn(2+)</name>
        <dbReference type="ChEBI" id="CHEBI:29105"/>
    </ligand>
</feature>
<keyword evidence="17 18" id="KW-0170">Cobalt</keyword>
<dbReference type="Pfam" id="PF24621">
    <property type="entry name" value="DHQS_C"/>
    <property type="match status" value="1"/>
</dbReference>
<evidence type="ECO:0000256" key="4">
    <source>
        <dbReference type="ARBA" id="ARBA00004496"/>
    </source>
</evidence>
<feature type="binding site" evidence="18">
    <location>
        <position position="148"/>
    </location>
    <ligand>
        <name>NAD(+)</name>
        <dbReference type="ChEBI" id="CHEBI:57540"/>
    </ligand>
</feature>
<feature type="binding site" evidence="18">
    <location>
        <begin position="68"/>
        <end position="73"/>
    </location>
    <ligand>
        <name>NAD(+)</name>
        <dbReference type="ChEBI" id="CHEBI:57540"/>
    </ligand>
</feature>
<evidence type="ECO:0000256" key="10">
    <source>
        <dbReference type="ARBA" id="ARBA00022605"/>
    </source>
</evidence>
<dbReference type="Gene3D" id="3.40.50.1970">
    <property type="match status" value="1"/>
</dbReference>
<keyword evidence="22" id="KW-1185">Reference proteome</keyword>
<gene>
    <name evidence="18 21" type="primary">aroB</name>
    <name evidence="21" type="ORF">ACFQDL_09065</name>
</gene>
<dbReference type="Pfam" id="PF01761">
    <property type="entry name" value="DHQ_synthase"/>
    <property type="match status" value="1"/>
</dbReference>
<dbReference type="InterPro" id="IPR030963">
    <property type="entry name" value="DHQ_synth_fam"/>
</dbReference>
<comment type="caution">
    <text evidence="21">The sequence shown here is derived from an EMBL/GenBank/DDBJ whole genome shotgun (WGS) entry which is preliminary data.</text>
</comment>
<feature type="binding site" evidence="18">
    <location>
        <position position="181"/>
    </location>
    <ligand>
        <name>Zn(2+)</name>
        <dbReference type="ChEBI" id="CHEBI:29105"/>
    </ligand>
</feature>
<keyword evidence="10 18" id="KW-0028">Amino-acid biosynthesis</keyword>
<sequence>MQTLNVDLGDRAYPIHIGAGLLQQDLVRPCIRGRQVCIVTNETVAPLYLEAVERSLDGLLVDRVVLPDGEQYKTLESVNLIFDRLLECRHNRTTTLIALGGGVVGDMTGFAAACYQRGVDFVQVPTTLLSQVDSSVGGKTGVNHPLGKNMIGAFHQPRCVIADTAVLASLPPRELSAGIAEVIKYGLIYDAAFFDWLEASMPRLMAGDPDALAQAIYRSCEIKAEVVAQDEKESGIRALLNLGHTFGHAIEADQGYGQWLHGEAVAAGTLLAADLSCRLGWLSEAELARIEAIHEAAALPVLPPAAMTPDAFLSLMAVDKKVLDGRLRLVLLKGIGEALVTSDFPADTLRETLQHRLNLARG</sequence>
<evidence type="ECO:0000256" key="3">
    <source>
        <dbReference type="ARBA" id="ARBA00003485"/>
    </source>
</evidence>
<keyword evidence="11 18" id="KW-0479">Metal-binding</keyword>
<comment type="subcellular location">
    <subcellularLocation>
        <location evidence="4 18">Cytoplasm</location>
    </subcellularLocation>
</comment>
<feature type="binding site" evidence="18">
    <location>
        <position position="139"/>
    </location>
    <ligand>
        <name>NAD(+)</name>
        <dbReference type="ChEBI" id="CHEBI:57540"/>
    </ligand>
</feature>
<evidence type="ECO:0000256" key="1">
    <source>
        <dbReference type="ARBA" id="ARBA00001393"/>
    </source>
</evidence>
<dbReference type="InterPro" id="IPR030960">
    <property type="entry name" value="DHQS/DOIS_N"/>
</dbReference>
<dbReference type="InterPro" id="IPR016037">
    <property type="entry name" value="DHQ_synth_AroB"/>
</dbReference>
<keyword evidence="15 18" id="KW-0057">Aromatic amino acid biosynthesis</keyword>
<organism evidence="21 22">
    <name type="scientific">Marinobacterium aestuariivivens</name>
    <dbReference type="NCBI Taxonomy" id="1698799"/>
    <lineage>
        <taxon>Bacteria</taxon>
        <taxon>Pseudomonadati</taxon>
        <taxon>Pseudomonadota</taxon>
        <taxon>Gammaproteobacteria</taxon>
        <taxon>Oceanospirillales</taxon>
        <taxon>Oceanospirillaceae</taxon>
        <taxon>Marinobacterium</taxon>
    </lineage>
</organism>
<dbReference type="HAMAP" id="MF_00110">
    <property type="entry name" value="DHQ_synthase"/>
    <property type="match status" value="1"/>
</dbReference>
<comment type="cofactor">
    <cofactor evidence="18">
        <name>Co(2+)</name>
        <dbReference type="ChEBI" id="CHEBI:48828"/>
    </cofactor>
    <cofactor evidence="18">
        <name>Zn(2+)</name>
        <dbReference type="ChEBI" id="CHEBI:29105"/>
    </cofactor>
    <text evidence="18">Binds 1 divalent metal cation per subunit. Can use either Co(2+) or Zn(2+).</text>
</comment>
<evidence type="ECO:0000256" key="6">
    <source>
        <dbReference type="ARBA" id="ARBA00005412"/>
    </source>
</evidence>
<evidence type="ECO:0000256" key="7">
    <source>
        <dbReference type="ARBA" id="ARBA00013031"/>
    </source>
</evidence>
<keyword evidence="14 18" id="KW-0520">NAD</keyword>
<dbReference type="InterPro" id="IPR056179">
    <property type="entry name" value="DHQS_C"/>
</dbReference>
<evidence type="ECO:0000256" key="2">
    <source>
        <dbReference type="ARBA" id="ARBA00001911"/>
    </source>
</evidence>
<evidence type="ECO:0000256" key="15">
    <source>
        <dbReference type="ARBA" id="ARBA00023141"/>
    </source>
</evidence>